<dbReference type="EMBL" id="CAJNOR010000871">
    <property type="protein sequence ID" value="CAF1025970.1"/>
    <property type="molecule type" value="Genomic_DNA"/>
</dbReference>
<keyword evidence="2" id="KW-0812">Transmembrane</keyword>
<feature type="region of interest" description="Disordered" evidence="1">
    <location>
        <begin position="381"/>
        <end position="428"/>
    </location>
</feature>
<proteinExistence type="predicted"/>
<feature type="compositionally biased region" description="Polar residues" evidence="1">
    <location>
        <begin position="642"/>
        <end position="654"/>
    </location>
</feature>
<evidence type="ECO:0000256" key="2">
    <source>
        <dbReference type="SAM" id="Phobius"/>
    </source>
</evidence>
<dbReference type="Gene3D" id="1.20.58.390">
    <property type="entry name" value="Neurotransmitter-gated ion-channel transmembrane domain"/>
    <property type="match status" value="1"/>
</dbReference>
<feature type="compositionally biased region" description="Polar residues" evidence="1">
    <location>
        <begin position="536"/>
        <end position="569"/>
    </location>
</feature>
<protein>
    <submittedName>
        <fullName evidence="3">Uncharacterized protein</fullName>
    </submittedName>
</protein>
<dbReference type="PANTHER" id="PTHR18945">
    <property type="entry name" value="NEUROTRANSMITTER GATED ION CHANNEL"/>
    <property type="match status" value="1"/>
</dbReference>
<dbReference type="AlphaFoldDB" id="A0A814IMI8"/>
<evidence type="ECO:0000313" key="3">
    <source>
        <dbReference type="EMBL" id="CAF1025970.1"/>
    </source>
</evidence>
<dbReference type="InterPro" id="IPR038050">
    <property type="entry name" value="Neuro_actylchol_rec"/>
</dbReference>
<organism evidence="3 4">
    <name type="scientific">Adineta ricciae</name>
    <name type="common">Rotifer</name>
    <dbReference type="NCBI Taxonomy" id="249248"/>
    <lineage>
        <taxon>Eukaryota</taxon>
        <taxon>Metazoa</taxon>
        <taxon>Spiralia</taxon>
        <taxon>Gnathifera</taxon>
        <taxon>Rotifera</taxon>
        <taxon>Eurotatoria</taxon>
        <taxon>Bdelloidea</taxon>
        <taxon>Adinetida</taxon>
        <taxon>Adinetidae</taxon>
        <taxon>Adineta</taxon>
    </lineage>
</organism>
<name>A0A814IMI8_ADIRI</name>
<dbReference type="SUPFAM" id="SSF49785">
    <property type="entry name" value="Galactose-binding domain-like"/>
    <property type="match status" value="1"/>
</dbReference>
<dbReference type="GO" id="GO:0016020">
    <property type="term" value="C:membrane"/>
    <property type="evidence" value="ECO:0007669"/>
    <property type="project" value="InterPro"/>
</dbReference>
<feature type="transmembrane region" description="Helical" evidence="2">
    <location>
        <begin position="859"/>
        <end position="879"/>
    </location>
</feature>
<feature type="compositionally biased region" description="Polar residues" evidence="1">
    <location>
        <begin position="513"/>
        <end position="528"/>
    </location>
</feature>
<gene>
    <name evidence="3" type="ORF">XAT740_LOCUS14491</name>
</gene>
<feature type="region of interest" description="Disordered" evidence="1">
    <location>
        <begin position="209"/>
        <end position="229"/>
    </location>
</feature>
<dbReference type="InterPro" id="IPR008979">
    <property type="entry name" value="Galactose-bd-like_sf"/>
</dbReference>
<feature type="compositionally biased region" description="Low complexity" evidence="1">
    <location>
        <begin position="441"/>
        <end position="456"/>
    </location>
</feature>
<dbReference type="Gene3D" id="2.70.170.10">
    <property type="entry name" value="Neurotransmitter-gated ion-channel ligand-binding domain"/>
    <property type="match status" value="1"/>
</dbReference>
<dbReference type="Proteomes" id="UP000663828">
    <property type="component" value="Unassembled WGS sequence"/>
</dbReference>
<keyword evidence="2" id="KW-0472">Membrane</keyword>
<accession>A0A814IMI8</accession>
<dbReference type="InterPro" id="IPR006201">
    <property type="entry name" value="Neur_channel"/>
</dbReference>
<dbReference type="InterPro" id="IPR036734">
    <property type="entry name" value="Neur_chan_lig-bd_sf"/>
</dbReference>
<reference evidence="3" key="1">
    <citation type="submission" date="2021-02" db="EMBL/GenBank/DDBJ databases">
        <authorList>
            <person name="Nowell W R."/>
        </authorList>
    </citation>
    <scope>NUCLEOTIDE SEQUENCE</scope>
</reference>
<feature type="compositionally biased region" description="Polar residues" evidence="1">
    <location>
        <begin position="592"/>
        <end position="620"/>
    </location>
</feature>
<keyword evidence="2" id="KW-1133">Transmembrane helix</keyword>
<feature type="compositionally biased region" description="Polar residues" evidence="1">
    <location>
        <begin position="402"/>
        <end position="428"/>
    </location>
</feature>
<dbReference type="SUPFAM" id="SSF63712">
    <property type="entry name" value="Nicotinic receptor ligand binding domain-like"/>
    <property type="match status" value="1"/>
</dbReference>
<evidence type="ECO:0000313" key="4">
    <source>
        <dbReference type="Proteomes" id="UP000663828"/>
    </source>
</evidence>
<feature type="compositionally biased region" description="Polar residues" evidence="1">
    <location>
        <begin position="218"/>
        <end position="229"/>
    </location>
</feature>
<sequence length="912" mass="103089">MTTEKEIELNDTQLRVSSVLNKDNKTYGKKNLIDGSEETCWNSEAGSSQWIQINPTTPIALSSVAIKFQGGFAAKRFAVECREEDGTFTSTTEFYPDDHGKLQISFFRFCFLSIHENFFQSTMRLKLLRKERPAFESQGVIVNGNRIDLPETDLKLSKHRINKKPPLLPSLNNDTSLNHDNIAPSNLSSLQAIEATCLDHGIRINLHPGTNVKHQNERTSCQQSKTPNRWSAPHLINRQTRVSSPTSTTDFEHTEISTISHTQPNEIDHHHIYCSSSIVPSEYFDPLDDKLTLSKLIGNDPDLAYMSSLLLKTNAMSFHTDVSHHRLGSRFPPTTHRHSQHSNPLTSRDPIASTPLPTSSLKKIEKDILKHASRIRTCHLLESSAHHQSQQLKTPKLRTKPDSSSVTNPSIKLNHSNKHQSSVKSSKPVSFEPLKLLLKSSIRSSSSTSRPTSLSSNDIASSKKKRPKSRTMPLIVNNNTKRNDINTSFASDEHFKSSILSDESLLLPRTLPADTNLNGKTPKSNSFDSGCDDHSSNCSGDSQTRTSFSINHGLLSSNPSVQFNSVSSTRRSHTSKKLLDQQMQANRIGLVLSTTTERPPSASSVRFTTRQRLRQSNPQQIHRDTNRNSSSMLESPKKSRRNSSTGDISDTSKAVQNFAPTNSLQNLVFRKIHQGTIEVSICCIFVRVGDIDTLNERYYGEFLLEASWEEPSFKGLQSRPFDPSIHWTPELELMNGIGELHDDVTYSVHHNKQGFATVTEHHRLKGTLWERMELHHFPVDVQELSLSITSSRTDKEVTFIRDLRKPSGVNRRVFTDEQEWYLFEYVDIEVTQQIDEYLDDVHNHPVVICSCHAARKYGYFIWNAYFLIFLITSASFTTFPIPLSNIHGRIQIACTLLLTSITFRWLCNKALP</sequence>
<comment type="caution">
    <text evidence="3">The sequence shown here is derived from an EMBL/GenBank/DDBJ whole genome shotgun (WGS) entry which is preliminary data.</text>
</comment>
<feature type="region of interest" description="Disordered" evidence="1">
    <location>
        <begin position="327"/>
        <end position="359"/>
    </location>
</feature>
<keyword evidence="4" id="KW-1185">Reference proteome</keyword>
<dbReference type="GO" id="GO:0004888">
    <property type="term" value="F:transmembrane signaling receptor activity"/>
    <property type="evidence" value="ECO:0007669"/>
    <property type="project" value="InterPro"/>
</dbReference>
<evidence type="ECO:0000256" key="1">
    <source>
        <dbReference type="SAM" id="MobiDB-lite"/>
    </source>
</evidence>
<dbReference type="GO" id="GO:0005230">
    <property type="term" value="F:extracellular ligand-gated monoatomic ion channel activity"/>
    <property type="evidence" value="ECO:0007669"/>
    <property type="project" value="InterPro"/>
</dbReference>
<feature type="region of interest" description="Disordered" evidence="1">
    <location>
        <begin position="441"/>
        <end position="475"/>
    </location>
</feature>
<dbReference type="Gene3D" id="2.60.120.260">
    <property type="entry name" value="Galactose-binding domain-like"/>
    <property type="match status" value="1"/>
</dbReference>
<feature type="region of interest" description="Disordered" evidence="1">
    <location>
        <begin position="512"/>
        <end position="654"/>
    </location>
</feature>